<dbReference type="OrthoDB" id="109267at2759"/>
<dbReference type="Proteomes" id="UP000735874">
    <property type="component" value="Unassembled WGS sequence"/>
</dbReference>
<dbReference type="EMBL" id="RCMK01001497">
    <property type="protein sequence ID" value="KAG2893185.1"/>
    <property type="molecule type" value="Genomic_DNA"/>
</dbReference>
<evidence type="ECO:0000313" key="6">
    <source>
        <dbReference type="EMBL" id="RAW25725.1"/>
    </source>
</evidence>
<dbReference type="Proteomes" id="UP000697107">
    <property type="component" value="Unassembled WGS sequence"/>
</dbReference>
<dbReference type="Proteomes" id="UP000774804">
    <property type="component" value="Unassembled WGS sequence"/>
</dbReference>
<proteinExistence type="predicted"/>
<dbReference type="EMBL" id="RCML01001463">
    <property type="protein sequence ID" value="KAG2962418.1"/>
    <property type="molecule type" value="Genomic_DNA"/>
</dbReference>
<evidence type="ECO:0000313" key="7">
    <source>
        <dbReference type="Proteomes" id="UP000251314"/>
    </source>
</evidence>
<dbReference type="EMBL" id="RCMG01001362">
    <property type="protein sequence ID" value="KAG2829276.1"/>
    <property type="molecule type" value="Genomic_DNA"/>
</dbReference>
<evidence type="ECO:0000313" key="1">
    <source>
        <dbReference type="EMBL" id="KAG2829276.1"/>
    </source>
</evidence>
<reference evidence="1" key="2">
    <citation type="submission" date="2018-10" db="EMBL/GenBank/DDBJ databases">
        <title>Effector identification in a new, highly contiguous assembly of the strawberry crown rot pathogen Phytophthora cactorum.</title>
        <authorList>
            <person name="Armitage A.D."/>
            <person name="Nellist C.F."/>
            <person name="Bates H."/>
            <person name="Vickerstaff R.J."/>
            <person name="Harrison R.J."/>
        </authorList>
    </citation>
    <scope>NUCLEOTIDE SEQUENCE</scope>
    <source>
        <strain evidence="1">15-7</strain>
        <strain evidence="2">4032</strain>
        <strain evidence="3">4040</strain>
        <strain evidence="4">P415</strain>
        <strain evidence="5">P421</strain>
    </source>
</reference>
<name>A0A329RLX6_9STRA</name>
<dbReference type="Proteomes" id="UP000736787">
    <property type="component" value="Unassembled WGS sequence"/>
</dbReference>
<dbReference type="Proteomes" id="UP000251314">
    <property type="component" value="Unassembled WGS sequence"/>
</dbReference>
<evidence type="ECO:0000313" key="5">
    <source>
        <dbReference type="EMBL" id="KAG3208197.1"/>
    </source>
</evidence>
<sequence>MEPGMKFGVFVDRFKELVLQMESIGESLDEIWYLVLLLGSLGDEYSMHTTILENTPNVVLAYAIQALACVESSGESSSSQEGAFTTKRKDFGNKCRFSGNSYYYKKPGHKAFECRKKRSDQGWRRAKRPTLYLRPRV</sequence>
<dbReference type="AlphaFoldDB" id="A0A329RLX6"/>
<gene>
    <name evidence="6" type="ORF">PC110_g17870</name>
    <name evidence="1" type="ORF">PC113_g21311</name>
    <name evidence="2" type="ORF">PC115_g21096</name>
    <name evidence="3" type="ORF">PC117_g23845</name>
    <name evidence="4" type="ORF">PC118_g21438</name>
    <name evidence="5" type="ORF">PC129_g20772</name>
</gene>
<dbReference type="EMBL" id="RCMI01001436">
    <property type="protein sequence ID" value="KAG2885133.1"/>
    <property type="molecule type" value="Genomic_DNA"/>
</dbReference>
<dbReference type="Proteomes" id="UP000760860">
    <property type="component" value="Unassembled WGS sequence"/>
</dbReference>
<evidence type="ECO:0000313" key="4">
    <source>
        <dbReference type="EMBL" id="KAG2962418.1"/>
    </source>
</evidence>
<evidence type="ECO:0000313" key="2">
    <source>
        <dbReference type="EMBL" id="KAG2885133.1"/>
    </source>
</evidence>
<comment type="caution">
    <text evidence="6">The sequence shown here is derived from an EMBL/GenBank/DDBJ whole genome shotgun (WGS) entry which is preliminary data.</text>
</comment>
<reference evidence="6 7" key="1">
    <citation type="submission" date="2018-01" db="EMBL/GenBank/DDBJ databases">
        <title>Draft genome of the strawberry crown rot pathogen Phytophthora cactorum.</title>
        <authorList>
            <person name="Armitage A.D."/>
            <person name="Lysoe E."/>
            <person name="Nellist C.F."/>
            <person name="Harrison R.J."/>
            <person name="Brurberg M.B."/>
        </authorList>
    </citation>
    <scope>NUCLEOTIDE SEQUENCE [LARGE SCALE GENOMIC DNA]</scope>
    <source>
        <strain evidence="6 7">10300</strain>
    </source>
</reference>
<dbReference type="VEuPathDB" id="FungiDB:PC110_g17870"/>
<evidence type="ECO:0000313" key="3">
    <source>
        <dbReference type="EMBL" id="KAG2893185.1"/>
    </source>
</evidence>
<keyword evidence="7" id="KW-1185">Reference proteome</keyword>
<accession>A0A329RLX6</accession>
<dbReference type="EMBL" id="RCMV01001529">
    <property type="protein sequence ID" value="KAG3208197.1"/>
    <property type="molecule type" value="Genomic_DNA"/>
</dbReference>
<dbReference type="EMBL" id="MJFZ01000719">
    <property type="protein sequence ID" value="RAW25725.1"/>
    <property type="molecule type" value="Genomic_DNA"/>
</dbReference>
<protein>
    <submittedName>
        <fullName evidence="6">Uncharacterized protein</fullName>
    </submittedName>
</protein>
<organism evidence="6 7">
    <name type="scientific">Phytophthora cactorum</name>
    <dbReference type="NCBI Taxonomy" id="29920"/>
    <lineage>
        <taxon>Eukaryota</taxon>
        <taxon>Sar</taxon>
        <taxon>Stramenopiles</taxon>
        <taxon>Oomycota</taxon>
        <taxon>Peronosporomycetes</taxon>
        <taxon>Peronosporales</taxon>
        <taxon>Peronosporaceae</taxon>
        <taxon>Phytophthora</taxon>
    </lineage>
</organism>